<evidence type="ECO:0000313" key="1">
    <source>
        <dbReference type="EMBL" id="KKZ11365.1"/>
    </source>
</evidence>
<evidence type="ECO:0000313" key="2">
    <source>
        <dbReference type="Proteomes" id="UP000035037"/>
    </source>
</evidence>
<accession>A0A0G8ATN6</accession>
<comment type="caution">
    <text evidence="1">The sequence shown here is derived from an EMBL/GenBank/DDBJ whole genome shotgun (WGS) entry which is preliminary data.</text>
</comment>
<dbReference type="Proteomes" id="UP000035037">
    <property type="component" value="Unassembled WGS sequence"/>
</dbReference>
<name>A0A0G8ATN6_9SYNE</name>
<protein>
    <recommendedName>
        <fullName evidence="3">Resolvase</fullName>
    </recommendedName>
</protein>
<organism evidence="1 2">
    <name type="scientific">Candidatus Synechococcus spongiarum 15L</name>
    <dbReference type="NCBI Taxonomy" id="1608419"/>
    <lineage>
        <taxon>Bacteria</taxon>
        <taxon>Bacillati</taxon>
        <taxon>Cyanobacteriota</taxon>
        <taxon>Cyanophyceae</taxon>
        <taxon>Synechococcales</taxon>
        <taxon>Synechococcaceae</taxon>
        <taxon>Synechococcus</taxon>
    </lineage>
</organism>
<gene>
    <name evidence="1" type="ORF">TQ37_07385</name>
</gene>
<reference evidence="1 2" key="2">
    <citation type="submission" date="2015-05" db="EMBL/GenBank/DDBJ databases">
        <title>Lifestyle Evolution in Cyanobacterial Symbionts of Sponges.</title>
        <authorList>
            <person name="Burgsdorf I."/>
            <person name="Slaby B.M."/>
            <person name="Handley K.M."/>
            <person name="Haber M."/>
            <person name="Blom J."/>
            <person name="Marshall C.W."/>
            <person name="Gilbert J.A."/>
            <person name="Hentschel U."/>
            <person name="Steindler L."/>
        </authorList>
    </citation>
    <scope>NUCLEOTIDE SEQUENCE [LARGE SCALE GENOMIC DNA]</scope>
    <source>
        <strain evidence="1">15L</strain>
    </source>
</reference>
<dbReference type="PATRIC" id="fig|1608419.3.peg.603"/>
<dbReference type="STRING" id="431041.FLM9_1118"/>
<evidence type="ECO:0008006" key="3">
    <source>
        <dbReference type="Google" id="ProtNLM"/>
    </source>
</evidence>
<reference evidence="1 2" key="1">
    <citation type="submission" date="2015-02" db="EMBL/GenBank/DDBJ databases">
        <authorList>
            <person name="Slaby B."/>
            <person name="Hentschel U."/>
        </authorList>
    </citation>
    <scope>NUCLEOTIDE SEQUENCE [LARGE SCALE GENOMIC DNA]</scope>
    <source>
        <strain evidence="1">15L</strain>
    </source>
</reference>
<dbReference type="AlphaFoldDB" id="A0A0G8ATN6"/>
<dbReference type="EMBL" id="JYFQ01000145">
    <property type="protein sequence ID" value="KKZ11365.1"/>
    <property type="molecule type" value="Genomic_DNA"/>
</dbReference>
<proteinExistence type="predicted"/>
<sequence length="158" mass="17795">MHGRLHCWTFETHSSNFSLMAAASPSSDTLMSIEDVQDSLNRSRASIYRYANTDPRVLNPPFNLGKLNAEFRQDHKDPLLFHPQEVARFARDVLRIKGVKVNVLNGPQNATEELLTEMLAELRQIRLGLTRGPSVENTPSPGTDDRLACGWLYCEQTA</sequence>